<keyword evidence="5" id="KW-0276">Fatty acid metabolism</keyword>
<dbReference type="VEuPathDB" id="VectorBase:HLOH_051533"/>
<dbReference type="Proteomes" id="UP000821853">
    <property type="component" value="Unassembled WGS sequence"/>
</dbReference>
<dbReference type="AlphaFoldDB" id="A0A9J6H7N0"/>
<protein>
    <recommendedName>
        <fullName evidence="13">Very-long-chain 3-oxoacyl-CoA synthase</fullName>
    </recommendedName>
</protein>
<evidence type="ECO:0000313" key="12">
    <source>
        <dbReference type="Proteomes" id="UP000821853"/>
    </source>
</evidence>
<evidence type="ECO:0000313" key="11">
    <source>
        <dbReference type="EMBL" id="KAH9383675.1"/>
    </source>
</evidence>
<dbReference type="InterPro" id="IPR002076">
    <property type="entry name" value="ELO_fam"/>
</dbReference>
<sequence>MNSSYVTLAVSSSAGMLEYLSSLRDPRTLGWPVATDARIVFPLLFGYVYIVTAAGPRWMKDRKPFDLTWAILIFNALSAVVNVFFCYQFLRHTYLGGGYSLFCQGIDYERRSETDMNLLLLQLAVRLREDGGLPGHVLLRGPEEDVADHRAARAAPLPGGLRQLAVPELRHRRPVHAARLPEHVRARDHVLVLLPGRPGPLRAQVPLVEALPHAPADRPVRRDDCAHVDTHIPRLRLPQSPLLRGSCARPPGSVAVPQLLH</sequence>
<comment type="subcellular location">
    <subcellularLocation>
        <location evidence="1">Membrane</location>
        <topology evidence="1">Multi-pass membrane protein</topology>
    </subcellularLocation>
</comment>
<evidence type="ECO:0000256" key="10">
    <source>
        <dbReference type="SAM" id="Phobius"/>
    </source>
</evidence>
<dbReference type="OMA" id="GIDYERR"/>
<keyword evidence="12" id="KW-1185">Reference proteome</keyword>
<evidence type="ECO:0000256" key="6">
    <source>
        <dbReference type="ARBA" id="ARBA00022989"/>
    </source>
</evidence>
<proteinExistence type="predicted"/>
<reference evidence="11 12" key="1">
    <citation type="journal article" date="2020" name="Cell">
        <title>Large-Scale Comparative Analyses of Tick Genomes Elucidate Their Genetic Diversity and Vector Capacities.</title>
        <authorList>
            <consortium name="Tick Genome and Microbiome Consortium (TIGMIC)"/>
            <person name="Jia N."/>
            <person name="Wang J."/>
            <person name="Shi W."/>
            <person name="Du L."/>
            <person name="Sun Y."/>
            <person name="Zhan W."/>
            <person name="Jiang J.F."/>
            <person name="Wang Q."/>
            <person name="Zhang B."/>
            <person name="Ji P."/>
            <person name="Bell-Sakyi L."/>
            <person name="Cui X.M."/>
            <person name="Yuan T.T."/>
            <person name="Jiang B.G."/>
            <person name="Yang W.F."/>
            <person name="Lam T.T."/>
            <person name="Chang Q.C."/>
            <person name="Ding S.J."/>
            <person name="Wang X.J."/>
            <person name="Zhu J.G."/>
            <person name="Ruan X.D."/>
            <person name="Zhao L."/>
            <person name="Wei J.T."/>
            <person name="Ye R.Z."/>
            <person name="Que T.C."/>
            <person name="Du C.H."/>
            <person name="Zhou Y.H."/>
            <person name="Cheng J.X."/>
            <person name="Dai P.F."/>
            <person name="Guo W.B."/>
            <person name="Han X.H."/>
            <person name="Huang E.J."/>
            <person name="Li L.F."/>
            <person name="Wei W."/>
            <person name="Gao Y.C."/>
            <person name="Liu J.Z."/>
            <person name="Shao H.Z."/>
            <person name="Wang X."/>
            <person name="Wang C.C."/>
            <person name="Yang T.C."/>
            <person name="Huo Q.B."/>
            <person name="Li W."/>
            <person name="Chen H.Y."/>
            <person name="Chen S.E."/>
            <person name="Zhou L.G."/>
            <person name="Ni X.B."/>
            <person name="Tian J.H."/>
            <person name="Sheng Y."/>
            <person name="Liu T."/>
            <person name="Pan Y.S."/>
            <person name="Xia L.Y."/>
            <person name="Li J."/>
            <person name="Zhao F."/>
            <person name="Cao W.C."/>
        </authorList>
    </citation>
    <scope>NUCLEOTIDE SEQUENCE [LARGE SCALE GENOMIC DNA]</scope>
    <source>
        <strain evidence="11">HaeL-2018</strain>
    </source>
</reference>
<evidence type="ECO:0000256" key="8">
    <source>
        <dbReference type="ARBA" id="ARBA00023136"/>
    </source>
</evidence>
<evidence type="ECO:0000256" key="7">
    <source>
        <dbReference type="ARBA" id="ARBA00023098"/>
    </source>
</evidence>
<gene>
    <name evidence="11" type="ORF">HPB48_025441</name>
</gene>
<evidence type="ECO:0000256" key="4">
    <source>
        <dbReference type="ARBA" id="ARBA00022692"/>
    </source>
</evidence>
<evidence type="ECO:0008006" key="13">
    <source>
        <dbReference type="Google" id="ProtNLM"/>
    </source>
</evidence>
<organism evidence="11 12">
    <name type="scientific">Haemaphysalis longicornis</name>
    <name type="common">Bush tick</name>
    <dbReference type="NCBI Taxonomy" id="44386"/>
    <lineage>
        <taxon>Eukaryota</taxon>
        <taxon>Metazoa</taxon>
        <taxon>Ecdysozoa</taxon>
        <taxon>Arthropoda</taxon>
        <taxon>Chelicerata</taxon>
        <taxon>Arachnida</taxon>
        <taxon>Acari</taxon>
        <taxon>Parasitiformes</taxon>
        <taxon>Ixodida</taxon>
        <taxon>Ixodoidea</taxon>
        <taxon>Ixodidae</taxon>
        <taxon>Haemaphysalinae</taxon>
        <taxon>Haemaphysalis</taxon>
    </lineage>
</organism>
<evidence type="ECO:0000256" key="9">
    <source>
        <dbReference type="ARBA" id="ARBA00023160"/>
    </source>
</evidence>
<feature type="transmembrane region" description="Helical" evidence="10">
    <location>
        <begin position="67"/>
        <end position="90"/>
    </location>
</feature>
<name>A0A9J6H7N0_HAELO</name>
<comment type="caution">
    <text evidence="11">The sequence shown here is derived from an EMBL/GenBank/DDBJ whole genome shotgun (WGS) entry which is preliminary data.</text>
</comment>
<dbReference type="GO" id="GO:0016020">
    <property type="term" value="C:membrane"/>
    <property type="evidence" value="ECO:0007669"/>
    <property type="project" value="UniProtKB-SubCell"/>
</dbReference>
<keyword evidence="6 10" id="KW-1133">Transmembrane helix</keyword>
<evidence type="ECO:0000256" key="3">
    <source>
        <dbReference type="ARBA" id="ARBA00022679"/>
    </source>
</evidence>
<dbReference type="GO" id="GO:0009922">
    <property type="term" value="F:fatty acid elongase activity"/>
    <property type="evidence" value="ECO:0007669"/>
    <property type="project" value="InterPro"/>
</dbReference>
<dbReference type="EMBL" id="JABSTR010001244">
    <property type="protein sequence ID" value="KAH9383675.1"/>
    <property type="molecule type" value="Genomic_DNA"/>
</dbReference>
<evidence type="ECO:0000256" key="2">
    <source>
        <dbReference type="ARBA" id="ARBA00022516"/>
    </source>
</evidence>
<dbReference type="OrthoDB" id="434092at2759"/>
<dbReference type="GO" id="GO:0006633">
    <property type="term" value="P:fatty acid biosynthetic process"/>
    <property type="evidence" value="ECO:0007669"/>
    <property type="project" value="UniProtKB-KW"/>
</dbReference>
<accession>A0A9J6H7N0</accession>
<evidence type="ECO:0000256" key="5">
    <source>
        <dbReference type="ARBA" id="ARBA00022832"/>
    </source>
</evidence>
<keyword evidence="9" id="KW-0275">Fatty acid biosynthesis</keyword>
<dbReference type="Pfam" id="PF01151">
    <property type="entry name" value="ELO"/>
    <property type="match status" value="1"/>
</dbReference>
<feature type="transmembrane region" description="Helical" evidence="10">
    <location>
        <begin position="38"/>
        <end position="55"/>
    </location>
</feature>
<keyword evidence="4 10" id="KW-0812">Transmembrane</keyword>
<keyword evidence="7" id="KW-0443">Lipid metabolism</keyword>
<keyword evidence="8 10" id="KW-0472">Membrane</keyword>
<keyword evidence="2" id="KW-0444">Lipid biosynthesis</keyword>
<evidence type="ECO:0000256" key="1">
    <source>
        <dbReference type="ARBA" id="ARBA00004141"/>
    </source>
</evidence>
<keyword evidence="3" id="KW-0808">Transferase</keyword>